<keyword evidence="3" id="KW-0723">Serine/threonine-protein kinase</keyword>
<dbReference type="Pfam" id="PF00433">
    <property type="entry name" value="Pkinase_C"/>
    <property type="match status" value="1"/>
</dbReference>
<dbReference type="InterPro" id="IPR000961">
    <property type="entry name" value="AGC-kinase_C"/>
</dbReference>
<keyword evidence="5" id="KW-0808">Transferase</keyword>
<dbReference type="InterPro" id="IPR011993">
    <property type="entry name" value="PH-like_dom_sf"/>
</dbReference>
<dbReference type="GO" id="GO:0004674">
    <property type="term" value="F:protein serine/threonine kinase activity"/>
    <property type="evidence" value="ECO:0007669"/>
    <property type="project" value="UniProtKB-KW"/>
</dbReference>
<dbReference type="SUPFAM" id="SSF56112">
    <property type="entry name" value="Protein kinase-like (PK-like)"/>
    <property type="match status" value="1"/>
</dbReference>
<dbReference type="Gene3D" id="1.10.510.10">
    <property type="entry name" value="Transferase(Phosphotransferase) domain 1"/>
    <property type="match status" value="1"/>
</dbReference>
<dbReference type="PROSITE" id="PS00108">
    <property type="entry name" value="PROTEIN_KINASE_ST"/>
    <property type="match status" value="1"/>
</dbReference>
<comment type="similarity">
    <text evidence="1">Belongs to the protein kinase superfamily. AGC Ser/Thr protein kinase family. RAC subfamily.</text>
</comment>
<dbReference type="Gene3D" id="3.30.200.20">
    <property type="entry name" value="Phosphorylase Kinase, domain 1"/>
    <property type="match status" value="1"/>
</dbReference>
<dbReference type="PROSITE" id="PS50003">
    <property type="entry name" value="PH_DOMAIN"/>
    <property type="match status" value="1"/>
</dbReference>
<evidence type="ECO:0000256" key="10">
    <source>
        <dbReference type="SAM" id="MobiDB-lite"/>
    </source>
</evidence>
<dbReference type="PhylomeDB" id="A0A0D2WSQ2"/>
<dbReference type="EC" id="2.7.11.1" evidence="2"/>
<dbReference type="AlphaFoldDB" id="A0A0D2WSQ2"/>
<dbReference type="PROSITE" id="PS00107">
    <property type="entry name" value="PROTEIN_KINASE_ATP"/>
    <property type="match status" value="1"/>
</dbReference>
<dbReference type="SMART" id="SM00220">
    <property type="entry name" value="S_TKc"/>
    <property type="match status" value="1"/>
</dbReference>
<reference evidence="15" key="1">
    <citation type="submission" date="2011-02" db="EMBL/GenBank/DDBJ databases">
        <title>The Genome Sequence of Capsaspora owczarzaki ATCC 30864.</title>
        <authorList>
            <person name="Russ C."/>
            <person name="Cuomo C."/>
            <person name="Burger G."/>
            <person name="Gray M.W."/>
            <person name="Holland P.W.H."/>
            <person name="King N."/>
            <person name="Lang F.B.F."/>
            <person name="Roger A.J."/>
            <person name="Ruiz-Trillo I."/>
            <person name="Young S.K."/>
            <person name="Zeng Q."/>
            <person name="Gargeya S."/>
            <person name="Alvarado L."/>
            <person name="Berlin A."/>
            <person name="Chapman S.B."/>
            <person name="Chen Z."/>
            <person name="Freedman E."/>
            <person name="Gellesch M."/>
            <person name="Goldberg J."/>
            <person name="Griggs A."/>
            <person name="Gujja S."/>
            <person name="Heilman E."/>
            <person name="Heiman D."/>
            <person name="Howarth C."/>
            <person name="Mehta T."/>
            <person name="Neiman D."/>
            <person name="Pearson M."/>
            <person name="Roberts A."/>
            <person name="Saif S."/>
            <person name="Shea T."/>
            <person name="Shenoy N."/>
            <person name="Sisk P."/>
            <person name="Stolte C."/>
            <person name="Sykes S."/>
            <person name="White J."/>
            <person name="Yandava C."/>
            <person name="Haas B."/>
            <person name="Nusbaum C."/>
            <person name="Birren B."/>
        </authorList>
    </citation>
    <scope>NUCLEOTIDE SEQUENCE</scope>
    <source>
        <strain evidence="15">ATCC 30864</strain>
    </source>
</reference>
<feature type="region of interest" description="Disordered" evidence="10">
    <location>
        <begin position="1"/>
        <end position="49"/>
    </location>
</feature>
<keyword evidence="7 14" id="KW-0418">Kinase</keyword>
<keyword evidence="15" id="KW-1185">Reference proteome</keyword>
<dbReference type="OMA" id="AIPIHEM"/>
<dbReference type="STRING" id="595528.A0A0D2WSQ2"/>
<sequence length="624" mass="68609">MSQQQPPSPTASAPPLSTAAAAAPLSSPSASPSGAVAVTGPAATGAPTGAAAAGAAGLGLESLSTLSLPSLGSTSSVSSSSSSSAAAALGAGASGTVLLKEGWLDKQGALFKKWVSRYFVLRNYILNYYRDPSKGGDPSSTIDLRRCKVQTVGTENEFVIILRNDHRVNLQAKTAEIRDSWMAAITEAAEKIVANQAELGSNTQAKPLDAEVIERMIGQEEKRLAELTEKYESFYDPPATLENQLIVQQQRIKELKNTLVVIREKPPPPPDVRNPIPDLEFCSDPTVTARLGPQDFSFWKVLGKGTFGKVILASKNDTKQVYAVKIIKKAAVVESEQTISHTVTENRVLKILEHPFVVKLFFAFQTDDRLFFVMEYINGGEIYTHLKRAGPFSEDKTRFYLAEIGSALTYLHAKGIVYRDLKLENLLLDHDGHIRITDFGLSKDNLQPEDRTATFCGTPEYIAPEVLEDDDYGRSVDWWALGIVCYEMQCGHTPFRAKTIEGLFEMILYEPINYPPHFSPLTLSLLHALLVRDPRDRLGRGPSDGQEILRHRFFASIDFDKLLARQLTPPYVPPVTSELDVSNFDVKFTKMPAVLTPNQRVVGHDDDIFKGFTYQGKSDLTTDA</sequence>
<keyword evidence="4" id="KW-0597">Phosphoprotein</keyword>
<dbReference type="Gene3D" id="2.30.29.30">
    <property type="entry name" value="Pleckstrin-homology domain (PH domain)/Phosphotyrosine-binding domain (PTB)"/>
    <property type="match status" value="1"/>
</dbReference>
<dbReference type="PANTHER" id="PTHR24351">
    <property type="entry name" value="RIBOSOMAL PROTEIN S6 KINASE"/>
    <property type="match status" value="1"/>
</dbReference>
<evidence type="ECO:0000256" key="4">
    <source>
        <dbReference type="ARBA" id="ARBA00022553"/>
    </source>
</evidence>
<evidence type="ECO:0000256" key="7">
    <source>
        <dbReference type="ARBA" id="ARBA00022777"/>
    </source>
</evidence>
<dbReference type="EMBL" id="KE346368">
    <property type="protein sequence ID" value="KJE95290.1"/>
    <property type="molecule type" value="Genomic_DNA"/>
</dbReference>
<dbReference type="InterPro" id="IPR011009">
    <property type="entry name" value="Kinase-like_dom_sf"/>
</dbReference>
<dbReference type="GO" id="GO:0005524">
    <property type="term" value="F:ATP binding"/>
    <property type="evidence" value="ECO:0007669"/>
    <property type="project" value="UniProtKB-UniRule"/>
</dbReference>
<dbReference type="SMART" id="SM00233">
    <property type="entry name" value="PH"/>
    <property type="match status" value="1"/>
</dbReference>
<evidence type="ECO:0000256" key="5">
    <source>
        <dbReference type="ARBA" id="ARBA00022679"/>
    </source>
</evidence>
<feature type="binding site" evidence="9">
    <location>
        <position position="329"/>
    </location>
    <ligand>
        <name>ATP</name>
        <dbReference type="ChEBI" id="CHEBI:30616"/>
    </ligand>
</feature>
<dbReference type="InterPro" id="IPR017892">
    <property type="entry name" value="Pkinase_C"/>
</dbReference>
<gene>
    <name evidence="14" type="ORF">CAOG_009908</name>
</gene>
<dbReference type="eggNOG" id="KOG0690">
    <property type="taxonomic scope" value="Eukaryota"/>
</dbReference>
<keyword evidence="6 9" id="KW-0547">Nucleotide-binding</keyword>
<evidence type="ECO:0000256" key="6">
    <source>
        <dbReference type="ARBA" id="ARBA00022741"/>
    </source>
</evidence>
<evidence type="ECO:0000313" key="15">
    <source>
        <dbReference type="Proteomes" id="UP000008743"/>
    </source>
</evidence>
<dbReference type="SUPFAM" id="SSF50729">
    <property type="entry name" value="PH domain-like"/>
    <property type="match status" value="1"/>
</dbReference>
<evidence type="ECO:0000256" key="8">
    <source>
        <dbReference type="ARBA" id="ARBA00022840"/>
    </source>
</evidence>
<dbReference type="SMART" id="SM00133">
    <property type="entry name" value="S_TK_X"/>
    <property type="match status" value="1"/>
</dbReference>
<dbReference type="InParanoid" id="A0A0D2WSQ2"/>
<keyword evidence="8 9" id="KW-0067">ATP-binding</keyword>
<evidence type="ECO:0000259" key="12">
    <source>
        <dbReference type="PROSITE" id="PS50011"/>
    </source>
</evidence>
<dbReference type="Pfam" id="PF00069">
    <property type="entry name" value="Pkinase"/>
    <property type="match status" value="1"/>
</dbReference>
<protein>
    <recommendedName>
        <fullName evidence="2">non-specific serine/threonine protein kinase</fullName>
        <ecNumber evidence="2">2.7.11.1</ecNumber>
    </recommendedName>
</protein>
<dbReference type="PROSITE" id="PS51285">
    <property type="entry name" value="AGC_KINASE_CTER"/>
    <property type="match status" value="1"/>
</dbReference>
<dbReference type="PROSITE" id="PS50011">
    <property type="entry name" value="PROTEIN_KINASE_DOM"/>
    <property type="match status" value="1"/>
</dbReference>
<dbReference type="Proteomes" id="UP000008743">
    <property type="component" value="Unassembled WGS sequence"/>
</dbReference>
<accession>A0A0D2WSQ2</accession>
<evidence type="ECO:0000313" key="14">
    <source>
        <dbReference type="EMBL" id="KJE95290.1"/>
    </source>
</evidence>
<organism evidence="14 15">
    <name type="scientific">Capsaspora owczarzaki (strain ATCC 30864)</name>
    <dbReference type="NCBI Taxonomy" id="595528"/>
    <lineage>
        <taxon>Eukaryota</taxon>
        <taxon>Filasterea</taxon>
        <taxon>Capsaspora</taxon>
    </lineage>
</organism>
<feature type="domain" description="AGC-kinase C-terminal" evidence="13">
    <location>
        <begin position="555"/>
        <end position="624"/>
    </location>
</feature>
<evidence type="ECO:0000259" key="13">
    <source>
        <dbReference type="PROSITE" id="PS51285"/>
    </source>
</evidence>
<dbReference type="InterPro" id="IPR017441">
    <property type="entry name" value="Protein_kinase_ATP_BS"/>
</dbReference>
<feature type="compositionally biased region" description="Low complexity" evidence="10">
    <location>
        <begin position="10"/>
        <end position="49"/>
    </location>
</feature>
<dbReference type="InterPro" id="IPR008271">
    <property type="entry name" value="Ser/Thr_kinase_AS"/>
</dbReference>
<evidence type="ECO:0000256" key="9">
    <source>
        <dbReference type="PROSITE-ProRule" id="PRU10141"/>
    </source>
</evidence>
<evidence type="ECO:0000256" key="1">
    <source>
        <dbReference type="ARBA" id="ARBA00006935"/>
    </source>
</evidence>
<evidence type="ECO:0000256" key="2">
    <source>
        <dbReference type="ARBA" id="ARBA00012513"/>
    </source>
</evidence>
<dbReference type="FunFam" id="3.30.200.20:FF:000103">
    <property type="entry name" value="Protein kinase C"/>
    <property type="match status" value="1"/>
</dbReference>
<proteinExistence type="inferred from homology"/>
<dbReference type="Pfam" id="PF00169">
    <property type="entry name" value="PH"/>
    <property type="match status" value="1"/>
</dbReference>
<name>A0A0D2WSQ2_CAPO3</name>
<feature type="domain" description="Protein kinase" evidence="12">
    <location>
        <begin position="296"/>
        <end position="554"/>
    </location>
</feature>
<dbReference type="FunFam" id="1.10.510.10:FF:000008">
    <property type="entry name" value="Non-specific serine/threonine protein kinase"/>
    <property type="match status" value="1"/>
</dbReference>
<dbReference type="InterPro" id="IPR001849">
    <property type="entry name" value="PH_domain"/>
</dbReference>
<feature type="domain" description="PH" evidence="11">
    <location>
        <begin position="97"/>
        <end position="190"/>
    </location>
</feature>
<evidence type="ECO:0000256" key="3">
    <source>
        <dbReference type="ARBA" id="ARBA00022527"/>
    </source>
</evidence>
<dbReference type="InterPro" id="IPR000719">
    <property type="entry name" value="Prot_kinase_dom"/>
</dbReference>
<evidence type="ECO:0000259" key="11">
    <source>
        <dbReference type="PROSITE" id="PS50003"/>
    </source>
</evidence>